<dbReference type="Proteomes" id="UP000245910">
    <property type="component" value="Chromosome II"/>
</dbReference>
<evidence type="ECO:0000313" key="2">
    <source>
        <dbReference type="EMBL" id="CEI60308.1"/>
    </source>
</evidence>
<keyword evidence="3" id="KW-1185">Reference proteome</keyword>
<feature type="region of interest" description="Disordered" evidence="1">
    <location>
        <begin position="745"/>
        <end position="767"/>
    </location>
</feature>
<protein>
    <submittedName>
        <fullName evidence="2">Uncharacterized protein</fullName>
    </submittedName>
</protein>
<sequence>MEESNDMSIERIKKSEESETSDIEVEDDEENPQNRRTRIPVGEIFKNETGAKNAENGEGPSPVISTFQRGNAGTIDFDKGFEKGHLTYAPSRRNPYYMAIKRDEMGEMFKQQQMGKWATETRYEGRPLPDTAIQSYCNVSLKLFHDVANDCVNWLSLSRLIDPQVPKKTKTKEKEEADMLKEMTFGKLLDYPENDPLHDQAKEESTHQPIVMPVNSMSQMALEETSQQKKKSKKTKFGIDAEWMSIKGDIVWEISEKKGRRIYVPVRHQMGWLMWLRLGTWEKTPEGRLAQLKKIKDGFKNAWMTATATDPESAAGYRARFSSANLGFPLLVVPNPENLIRRLNWQTGQVYTLFQSLVDKINNETSQDPAGMEVMKTRPGRDDTRYVEMGENPFGLFTTYISCEDFNKYMKSLEVLRGYEDQSLTRQDAHRAIKTDTKQVNDYLADMYQPMEPYDSEGQENYTQAQTDVMCVMEDWETKRGIVPIKQRLYVREGNIKDGRFGSTWRIDVSSDKISSARGKRIGKYAPAKIMGMPANEAVEKALGWQPLDKAKLLLGYEHRMSSGFFMAEWLHLCAFSWGGLTTLSQKGELLYRSSDIPGNLILGTSETNSVMTRFARFEKAWQTLVIDSPDLKSSTSCPKLTVTRNTIGKPVIRDVKNAFTGHYSRTNSYMSSDEKALAKAYDFLAYTIFYSISFPRGCKLLNMGTNSSLDTYFYPFLRPTYQKLEDQLDQALYEEMKKRHLNDPQVTSTNGAFNNSPYNQNGDTVNIGTRVYGNSGSLLDFNPPAGNGLDAYNSDNSDLVYQNKKAKK</sequence>
<accession>A0A2L2SV18</accession>
<dbReference type="STRING" id="56646.A0A2L2SV18"/>
<feature type="region of interest" description="Disordered" evidence="1">
    <location>
        <begin position="1"/>
        <end position="64"/>
    </location>
</feature>
<evidence type="ECO:0000313" key="3">
    <source>
        <dbReference type="Proteomes" id="UP000245910"/>
    </source>
</evidence>
<feature type="compositionally biased region" description="Acidic residues" evidence="1">
    <location>
        <begin position="18"/>
        <end position="31"/>
    </location>
</feature>
<feature type="compositionally biased region" description="Basic and acidic residues" evidence="1">
    <location>
        <begin position="8"/>
        <end position="17"/>
    </location>
</feature>
<organism evidence="2 3">
    <name type="scientific">Fusarium venenatum</name>
    <dbReference type="NCBI Taxonomy" id="56646"/>
    <lineage>
        <taxon>Eukaryota</taxon>
        <taxon>Fungi</taxon>
        <taxon>Dikarya</taxon>
        <taxon>Ascomycota</taxon>
        <taxon>Pezizomycotina</taxon>
        <taxon>Sordariomycetes</taxon>
        <taxon>Hypocreomycetidae</taxon>
        <taxon>Hypocreales</taxon>
        <taxon>Nectriaceae</taxon>
        <taxon>Fusarium</taxon>
    </lineage>
</organism>
<reference evidence="3" key="1">
    <citation type="submission" date="2014-10" db="EMBL/GenBank/DDBJ databases">
        <authorList>
            <person name="King R."/>
        </authorList>
    </citation>
    <scope>NUCLEOTIDE SEQUENCE [LARGE SCALE GENOMIC DNA]</scope>
    <source>
        <strain evidence="3">A3/5</strain>
    </source>
</reference>
<evidence type="ECO:0000256" key="1">
    <source>
        <dbReference type="SAM" id="MobiDB-lite"/>
    </source>
</evidence>
<dbReference type="AlphaFoldDB" id="A0A2L2SV18"/>
<proteinExistence type="predicted"/>
<name>A0A2L2SV18_9HYPO</name>
<dbReference type="EMBL" id="LN649230">
    <property type="protein sequence ID" value="CEI60308.1"/>
    <property type="molecule type" value="Genomic_DNA"/>
</dbReference>